<evidence type="ECO:0000313" key="5">
    <source>
        <dbReference type="EMBL" id="WNQ12741.1"/>
    </source>
</evidence>
<dbReference type="InterPro" id="IPR006140">
    <property type="entry name" value="D-isomer_DH_NAD-bd"/>
</dbReference>
<accession>A0AA96LFD6</accession>
<gene>
    <name evidence="5" type="ORF">MJA45_06825</name>
</gene>
<dbReference type="KEGG" id="paun:MJA45_06825"/>
<dbReference type="SUPFAM" id="SSF52283">
    <property type="entry name" value="Formate/glycerate dehydrogenase catalytic domain-like"/>
    <property type="match status" value="1"/>
</dbReference>
<dbReference type="GO" id="GO:0016616">
    <property type="term" value="F:oxidoreductase activity, acting on the CH-OH group of donors, NAD or NADP as acceptor"/>
    <property type="evidence" value="ECO:0007669"/>
    <property type="project" value="InterPro"/>
</dbReference>
<organism evidence="5 6">
    <name type="scientific">Paenibacillus aurantius</name>
    <dbReference type="NCBI Taxonomy" id="2918900"/>
    <lineage>
        <taxon>Bacteria</taxon>
        <taxon>Bacillati</taxon>
        <taxon>Bacillota</taxon>
        <taxon>Bacilli</taxon>
        <taxon>Bacillales</taxon>
        <taxon>Paenibacillaceae</taxon>
        <taxon>Paenibacillus</taxon>
    </lineage>
</organism>
<proteinExistence type="inferred from homology"/>
<dbReference type="SUPFAM" id="SSF51735">
    <property type="entry name" value="NAD(P)-binding Rossmann-fold domains"/>
    <property type="match status" value="1"/>
</dbReference>
<dbReference type="PANTHER" id="PTHR42789">
    <property type="entry name" value="D-ISOMER SPECIFIC 2-HYDROXYACID DEHYDROGENASE FAMILY PROTEIN (AFU_ORTHOLOGUE AFUA_6G10090)"/>
    <property type="match status" value="1"/>
</dbReference>
<evidence type="ECO:0000313" key="6">
    <source>
        <dbReference type="Proteomes" id="UP001305702"/>
    </source>
</evidence>
<evidence type="ECO:0000256" key="1">
    <source>
        <dbReference type="ARBA" id="ARBA00005854"/>
    </source>
</evidence>
<protein>
    <submittedName>
        <fullName evidence="5">Hydroxyacid dehydrogenase</fullName>
    </submittedName>
</protein>
<comment type="similarity">
    <text evidence="1">Belongs to the D-isomer specific 2-hydroxyacid dehydrogenase family.</text>
</comment>
<dbReference type="CDD" id="cd12167">
    <property type="entry name" value="2-Hacid_dh_8"/>
    <property type="match status" value="1"/>
</dbReference>
<dbReference type="Gene3D" id="3.40.50.720">
    <property type="entry name" value="NAD(P)-binding Rossmann-like Domain"/>
    <property type="match status" value="2"/>
</dbReference>
<dbReference type="AlphaFoldDB" id="A0AA96LFD6"/>
<dbReference type="Proteomes" id="UP001305702">
    <property type="component" value="Chromosome"/>
</dbReference>
<dbReference type="PANTHER" id="PTHR42789:SF1">
    <property type="entry name" value="D-ISOMER SPECIFIC 2-HYDROXYACID DEHYDROGENASE FAMILY PROTEIN (AFU_ORTHOLOGUE AFUA_6G10090)"/>
    <property type="match status" value="1"/>
</dbReference>
<keyword evidence="6" id="KW-1185">Reference proteome</keyword>
<reference evidence="5 6" key="1">
    <citation type="submission" date="2022-02" db="EMBL/GenBank/DDBJ databases">
        <title>Paenibacillus sp. MBLB1776 Whole Genome Shotgun Sequencing.</title>
        <authorList>
            <person name="Hwang C.Y."/>
            <person name="Cho E.-S."/>
            <person name="Seo M.-J."/>
        </authorList>
    </citation>
    <scope>NUCLEOTIDE SEQUENCE [LARGE SCALE GENOMIC DNA]</scope>
    <source>
        <strain evidence="5 6">MBLB1776</strain>
    </source>
</reference>
<feature type="domain" description="D-isomer specific 2-hydroxyacid dehydrogenase NAD-binding" evidence="4">
    <location>
        <begin position="118"/>
        <end position="296"/>
    </location>
</feature>
<evidence type="ECO:0000259" key="4">
    <source>
        <dbReference type="Pfam" id="PF02826"/>
    </source>
</evidence>
<dbReference type="InterPro" id="IPR036291">
    <property type="entry name" value="NAD(P)-bd_dom_sf"/>
</dbReference>
<dbReference type="GO" id="GO:0051287">
    <property type="term" value="F:NAD binding"/>
    <property type="evidence" value="ECO:0007669"/>
    <property type="project" value="InterPro"/>
</dbReference>
<dbReference type="RefSeq" id="WP_315606519.1">
    <property type="nucleotide sequence ID" value="NZ_CP130318.1"/>
</dbReference>
<dbReference type="InterPro" id="IPR050857">
    <property type="entry name" value="D-2-hydroxyacid_DH"/>
</dbReference>
<sequence length="336" mass="36755">MRKIVFLPGKHVTERVFLPEHLEALENSGIELIVNQGTANPTSEEAAEWIAGADVVFTSWGCPLLEKAILDRAPNLKLVLHAAGSVKPVVTPELWARGIRVSSAASVLSRGVGETALGLTIVSLKNIWEITQKARTENWWGYRSDGTRSRIREMYGSTVGCIGAGHAGRHYMELLRPYGVRLLLNDPTLTREQADAWGAELVDLDTLCARADVVTVLAPELPETYRMIDAGRLERMKEGATLINLARGSLVDEEALIAELKRGRIRACLDVTVPEPPPADHPFRTLPNVVLTGHIAGAVNNGLHALGRFAMEEYFRFREEGCLAGEVLPSSLNTKA</sequence>
<evidence type="ECO:0000256" key="3">
    <source>
        <dbReference type="ARBA" id="ARBA00023027"/>
    </source>
</evidence>
<dbReference type="EMBL" id="CP130318">
    <property type="protein sequence ID" value="WNQ12741.1"/>
    <property type="molecule type" value="Genomic_DNA"/>
</dbReference>
<name>A0AA96LFD6_9BACL</name>
<dbReference type="Pfam" id="PF02826">
    <property type="entry name" value="2-Hacid_dh_C"/>
    <property type="match status" value="1"/>
</dbReference>
<keyword evidence="3" id="KW-0520">NAD</keyword>
<keyword evidence="2" id="KW-0560">Oxidoreductase</keyword>
<evidence type="ECO:0000256" key="2">
    <source>
        <dbReference type="ARBA" id="ARBA00023002"/>
    </source>
</evidence>